<sequence>MKLRRLLFGAPLSTEKMADVRLSKKMALAIFSSDALSSVAYATEEILGALMIAGSAAFSFTLPISLAICLLILIVGASYRQTITAYPNGGGAFAVAKENLGNRAGLLAAAALIIDYILTVAVSVSAGIRAMTSAFPELMPHAVALSVFAIIVITWLNLRGLHETAGIFAAPTYIFIGLIYLLIFIGLWRLLNGFHHDYVSLNPVPVGGFDASSIGIILILRAFSSGCSALTGIEAVSNGVQMFKVPCAKNANRTLMAMALILMTMFLGVTVLADSLHIYPNNTQSVLSQIAHLVFGEGAIGIGLYYALQVATALILLLAANTSFSGFPRLASVLAEHNYLPRQLRNIGDRLAYSNGIIMLAIIAIVLVIAFQANTHSLIPLYSIGVFLAFSLSQAGVARYFIKRRLTGWLWKSGVSIVGCITTSIAFIVIAESKFTSGAWVVFLIAPLLLCLFYKVHSHYREVDQELAVENIYDDDLLSYDDPLLKVIVPISKLHRGTMTALHFARSLSDDVTAVVVDTHDHDNGERIDKLKEDWKELQIPERLVVLDSPYRATISPLLRYIKRIDLREPERGCAVIVIPEAVPTRWWHHFLHNRKAMLLRAALMYNPITRYGSTRVFVGVPYRLER</sequence>
<evidence type="ECO:0000256" key="3">
    <source>
        <dbReference type="ARBA" id="ARBA00022989"/>
    </source>
</evidence>
<reference evidence="5 6" key="1">
    <citation type="submission" date="2019-04" db="EMBL/GenBank/DDBJ databases">
        <title>Complete genome sequencing of Piscirickettsia salmonis strain Psal-009.</title>
        <authorList>
            <person name="Schober I."/>
            <person name="Bunk B."/>
            <person name="Sproer C."/>
            <person name="Carril G.P."/>
            <person name="Riedel T."/>
            <person name="Flores-Herrera P.A."/>
            <person name="Nourdin-Galindo G."/>
            <person name="Marshall S.H."/>
            <person name="Overmann J."/>
        </authorList>
    </citation>
    <scope>NUCLEOTIDE SEQUENCE [LARGE SCALE GENOMIC DNA]</scope>
    <source>
        <strain evidence="5 6">Psal-009</strain>
    </source>
</reference>
<accession>A0A9Q5V895</accession>
<dbReference type="GeneID" id="66741604"/>
<dbReference type="InterPro" id="IPR002293">
    <property type="entry name" value="AA/rel_permease1"/>
</dbReference>
<name>A0A9Q5V895_PISSA</name>
<gene>
    <name evidence="5" type="primary">puuP</name>
    <name evidence="5" type="ORF">Psal009_01265</name>
</gene>
<dbReference type="InterPro" id="IPR053153">
    <property type="entry name" value="APC_K+_Transporter"/>
</dbReference>
<evidence type="ECO:0000256" key="4">
    <source>
        <dbReference type="ARBA" id="ARBA00023136"/>
    </source>
</evidence>
<protein>
    <submittedName>
        <fullName evidence="5">Putrescine importer PuuP</fullName>
    </submittedName>
</protein>
<evidence type="ECO:0000256" key="2">
    <source>
        <dbReference type="ARBA" id="ARBA00022692"/>
    </source>
</evidence>
<keyword evidence="4" id="KW-0472">Membrane</keyword>
<dbReference type="EMBL" id="CP038908">
    <property type="protein sequence ID" value="QGO05377.1"/>
    <property type="molecule type" value="Genomic_DNA"/>
</dbReference>
<dbReference type="AlphaFoldDB" id="A0A9Q5V895"/>
<evidence type="ECO:0000256" key="1">
    <source>
        <dbReference type="ARBA" id="ARBA00004141"/>
    </source>
</evidence>
<dbReference type="Pfam" id="PF13520">
    <property type="entry name" value="AA_permease_2"/>
    <property type="match status" value="1"/>
</dbReference>
<keyword evidence="3" id="KW-1133">Transmembrane helix</keyword>
<organism evidence="5 6">
    <name type="scientific">Piscirickettsia salmonis</name>
    <dbReference type="NCBI Taxonomy" id="1238"/>
    <lineage>
        <taxon>Bacteria</taxon>
        <taxon>Pseudomonadati</taxon>
        <taxon>Pseudomonadota</taxon>
        <taxon>Gammaproteobacteria</taxon>
        <taxon>Thiotrichales</taxon>
        <taxon>Piscirickettsiaceae</taxon>
        <taxon>Piscirickettsia</taxon>
    </lineage>
</organism>
<dbReference type="PANTHER" id="PTHR47704:SF1">
    <property type="entry name" value="POTASSIUM TRANSPORTER KIMA"/>
    <property type="match status" value="1"/>
</dbReference>
<proteinExistence type="predicted"/>
<dbReference type="GO" id="GO:0022857">
    <property type="term" value="F:transmembrane transporter activity"/>
    <property type="evidence" value="ECO:0007669"/>
    <property type="project" value="InterPro"/>
</dbReference>
<keyword evidence="2" id="KW-0812">Transmembrane</keyword>
<dbReference type="GO" id="GO:0016020">
    <property type="term" value="C:membrane"/>
    <property type="evidence" value="ECO:0007669"/>
    <property type="project" value="UniProtKB-SubCell"/>
</dbReference>
<dbReference type="RefSeq" id="WP_016210899.1">
    <property type="nucleotide sequence ID" value="NZ_CP012413.1"/>
</dbReference>
<comment type="subcellular location">
    <subcellularLocation>
        <location evidence="1">Membrane</location>
        <topology evidence="1">Multi-pass membrane protein</topology>
    </subcellularLocation>
</comment>
<dbReference type="Proteomes" id="UP000422232">
    <property type="component" value="Chromosome"/>
</dbReference>
<evidence type="ECO:0000313" key="6">
    <source>
        <dbReference type="Proteomes" id="UP000422232"/>
    </source>
</evidence>
<evidence type="ECO:0000313" key="5">
    <source>
        <dbReference type="EMBL" id="QGO05377.1"/>
    </source>
</evidence>
<dbReference type="PANTHER" id="PTHR47704">
    <property type="entry name" value="POTASSIUM TRANSPORTER KIMA"/>
    <property type="match status" value="1"/>
</dbReference>
<keyword evidence="6" id="KW-1185">Reference proteome</keyword>
<dbReference type="Gene3D" id="1.20.1740.10">
    <property type="entry name" value="Amino acid/polyamine transporter I"/>
    <property type="match status" value="1"/>
</dbReference>